<dbReference type="InterPro" id="IPR009056">
    <property type="entry name" value="Cyt_c-like_dom"/>
</dbReference>
<reference evidence="7 8" key="1">
    <citation type="submission" date="2011-06" db="EMBL/GenBank/DDBJ databases">
        <title>The draft genome of Thiocapsa marina 5811.</title>
        <authorList>
            <consortium name="US DOE Joint Genome Institute (JGI-PGF)"/>
            <person name="Lucas S."/>
            <person name="Han J."/>
            <person name="Cheng J.-F."/>
            <person name="Goodwin L."/>
            <person name="Pitluck S."/>
            <person name="Peters L."/>
            <person name="Land M.L."/>
            <person name="Hauser L."/>
            <person name="Vogl K."/>
            <person name="Liu Z."/>
            <person name="Imhoff J."/>
            <person name="Thiel V."/>
            <person name="Frigaard N.-U."/>
            <person name="Bryant D."/>
            <person name="Woyke T.J."/>
        </authorList>
    </citation>
    <scope>NUCLEOTIDE SEQUENCE [LARGE SCALE GENOMIC DNA]</scope>
    <source>
        <strain evidence="7 8">5811</strain>
    </source>
</reference>
<dbReference type="AlphaFoldDB" id="F9UDJ6"/>
<keyword evidence="8" id="KW-1185">Reference proteome</keyword>
<accession>F9UDJ6</accession>
<gene>
    <name evidence="7" type="ORF">ThimaDRAFT_2999</name>
</gene>
<keyword evidence="3 4" id="KW-0408">Iron</keyword>
<evidence type="ECO:0000256" key="4">
    <source>
        <dbReference type="PROSITE-ProRule" id="PRU00433"/>
    </source>
</evidence>
<dbReference type="PANTHER" id="PTHR33751">
    <property type="entry name" value="CBB3-TYPE CYTOCHROME C OXIDASE SUBUNIT FIXP"/>
    <property type="match status" value="1"/>
</dbReference>
<dbReference type="PROSITE" id="PS51007">
    <property type="entry name" value="CYTC"/>
    <property type="match status" value="2"/>
</dbReference>
<dbReference type="SUPFAM" id="SSF46626">
    <property type="entry name" value="Cytochrome c"/>
    <property type="match status" value="2"/>
</dbReference>
<evidence type="ECO:0000259" key="6">
    <source>
        <dbReference type="PROSITE" id="PS51007"/>
    </source>
</evidence>
<name>F9UDJ6_9GAMM</name>
<dbReference type="GO" id="GO:0046872">
    <property type="term" value="F:metal ion binding"/>
    <property type="evidence" value="ECO:0007669"/>
    <property type="project" value="UniProtKB-KW"/>
</dbReference>
<dbReference type="Gene3D" id="1.10.760.10">
    <property type="entry name" value="Cytochrome c-like domain"/>
    <property type="match status" value="2"/>
</dbReference>
<keyword evidence="1 4" id="KW-0349">Heme</keyword>
<organism evidence="7 8">
    <name type="scientific">Thiocapsa marina 5811</name>
    <dbReference type="NCBI Taxonomy" id="768671"/>
    <lineage>
        <taxon>Bacteria</taxon>
        <taxon>Pseudomonadati</taxon>
        <taxon>Pseudomonadota</taxon>
        <taxon>Gammaproteobacteria</taxon>
        <taxon>Chromatiales</taxon>
        <taxon>Chromatiaceae</taxon>
        <taxon>Thiocapsa</taxon>
    </lineage>
</organism>
<dbReference type="PANTHER" id="PTHR33751:SF1">
    <property type="entry name" value="CBB3-TYPE CYTOCHROME C OXIDASE SUBUNIT FIXP"/>
    <property type="match status" value="1"/>
</dbReference>
<protein>
    <submittedName>
        <fullName evidence="7">Cytochrome c class I</fullName>
    </submittedName>
</protein>
<dbReference type="EMBL" id="AFWV01000009">
    <property type="protein sequence ID" value="EGV17940.1"/>
    <property type="molecule type" value="Genomic_DNA"/>
</dbReference>
<dbReference type="GO" id="GO:0009055">
    <property type="term" value="F:electron transfer activity"/>
    <property type="evidence" value="ECO:0007669"/>
    <property type="project" value="InterPro"/>
</dbReference>
<evidence type="ECO:0000256" key="5">
    <source>
        <dbReference type="SAM" id="MobiDB-lite"/>
    </source>
</evidence>
<keyword evidence="2 4" id="KW-0479">Metal-binding</keyword>
<sequence>MSRPVFAIGLSIALAGIVPTASDAREPAENPAQTPAEIARLEYEQVMALTPDPENGRRVYLTCAVCHRPEGWGAPDGSYPQIAGQLRPVIIKQLADIRARNRDNPLMYPFSVPRILGGPQSVADVAAYVAQLPMTPDNGVGPGVDLALGQEVYAEHCAKCHGENGEGNEAEHIPAIAGQHYLYLMRQFDAIRTGRRKNSDPKMVKQIDGFTPRHQAAVLDYTARLRPPASKLAERGWTNPDFPAYVRDPMGVPPMPPMPAGLMDAPPPPEPPAYPSVPPAPR</sequence>
<dbReference type="GO" id="GO:0020037">
    <property type="term" value="F:heme binding"/>
    <property type="evidence" value="ECO:0007669"/>
    <property type="project" value="InterPro"/>
</dbReference>
<evidence type="ECO:0000313" key="7">
    <source>
        <dbReference type="EMBL" id="EGV17940.1"/>
    </source>
</evidence>
<evidence type="ECO:0000256" key="1">
    <source>
        <dbReference type="ARBA" id="ARBA00022617"/>
    </source>
</evidence>
<dbReference type="eggNOG" id="COG2863">
    <property type="taxonomic scope" value="Bacteria"/>
</dbReference>
<evidence type="ECO:0000313" key="8">
    <source>
        <dbReference type="Proteomes" id="UP000005459"/>
    </source>
</evidence>
<dbReference type="RefSeq" id="WP_007193871.1">
    <property type="nucleotide sequence ID" value="NZ_AFWV01000009.1"/>
</dbReference>
<dbReference type="Pfam" id="PF00034">
    <property type="entry name" value="Cytochrom_C"/>
    <property type="match status" value="2"/>
</dbReference>
<proteinExistence type="predicted"/>
<evidence type="ECO:0000256" key="2">
    <source>
        <dbReference type="ARBA" id="ARBA00022723"/>
    </source>
</evidence>
<feature type="domain" description="Cytochrome c" evidence="6">
    <location>
        <begin position="144"/>
        <end position="279"/>
    </location>
</feature>
<feature type="region of interest" description="Disordered" evidence="5">
    <location>
        <begin position="256"/>
        <end position="282"/>
    </location>
</feature>
<dbReference type="STRING" id="768671.ThimaDRAFT_2999"/>
<dbReference type="Proteomes" id="UP000005459">
    <property type="component" value="Unassembled WGS sequence"/>
</dbReference>
<dbReference type="InterPro" id="IPR036909">
    <property type="entry name" value="Cyt_c-like_dom_sf"/>
</dbReference>
<dbReference type="InterPro" id="IPR050597">
    <property type="entry name" value="Cytochrome_c_Oxidase_Subunit"/>
</dbReference>
<evidence type="ECO:0000256" key="3">
    <source>
        <dbReference type="ARBA" id="ARBA00023004"/>
    </source>
</evidence>
<dbReference type="OrthoDB" id="9773456at2"/>
<feature type="domain" description="Cytochrome c" evidence="6">
    <location>
        <begin position="51"/>
        <end position="133"/>
    </location>
</feature>